<keyword evidence="5" id="KW-0809">Transit peptide</keyword>
<evidence type="ECO:0000256" key="4">
    <source>
        <dbReference type="ARBA" id="ARBA00022827"/>
    </source>
</evidence>
<feature type="domain" description="External alternative NADH-ubiquinone oxidoreductase-like C-terminal" evidence="11">
    <location>
        <begin position="349"/>
        <end position="406"/>
    </location>
</feature>
<feature type="domain" description="FAD/NAD(P)-binding" evidence="10">
    <location>
        <begin position="4"/>
        <end position="325"/>
    </location>
</feature>
<dbReference type="EC" id="1.6.5.9" evidence="2"/>
<evidence type="ECO:0000256" key="5">
    <source>
        <dbReference type="ARBA" id="ARBA00022946"/>
    </source>
</evidence>
<feature type="transmembrane region" description="Helical" evidence="9">
    <location>
        <begin position="371"/>
        <end position="389"/>
    </location>
</feature>
<evidence type="ECO:0000259" key="11">
    <source>
        <dbReference type="Pfam" id="PF22366"/>
    </source>
</evidence>
<keyword evidence="4" id="KW-0274">FAD</keyword>
<proteinExistence type="inferred from homology"/>
<evidence type="ECO:0000313" key="12">
    <source>
        <dbReference type="EMBL" id="KKL68714.1"/>
    </source>
</evidence>
<reference evidence="12" key="1">
    <citation type="journal article" date="2015" name="Nature">
        <title>Complex archaea that bridge the gap between prokaryotes and eukaryotes.</title>
        <authorList>
            <person name="Spang A."/>
            <person name="Saw J.H."/>
            <person name="Jorgensen S.L."/>
            <person name="Zaremba-Niedzwiedzka K."/>
            <person name="Martijn J."/>
            <person name="Lind A.E."/>
            <person name="van Eijk R."/>
            <person name="Schleper C."/>
            <person name="Guy L."/>
            <person name="Ettema T.J."/>
        </authorList>
    </citation>
    <scope>NUCLEOTIDE SEQUENCE</scope>
</reference>
<dbReference type="Gene3D" id="3.50.50.100">
    <property type="match status" value="1"/>
</dbReference>
<sequence length="439" mass="49367">MTDKKIVIIGGGFAGVNLAQHLGNKEGLQVTLVDKNNYNFFPPLLYQLATGMLDVSSISIPFRVLFNGKDNLHFRLGELEKVIEKENKIILSTGEMTYDYLVIATGTKSNFFGMDNIKKNALPMKNVNDAIKLRNYLIMEGEKYSFCTDEDEKRKMRNIVISGAGPSGVEIAGMIAEMRNRKLQNIYAELKEEALNIYLVDGAPSVLPPMREKSQKYSKASLEKMGIEVKLNKMVADYKDDKVIFKDGEIIETKTLIWTAGVTAIKFDGISEDYYEKGGRLAVDAFNKVMGSDSIYSIGDSCIQKTDPDWPEGHPQLGSVAQQQGKALAKNFTRMVQNKELEPFDYLDKGTMAIIGDKKAVADMVFPKTTLTGFAAWFAWLFVHLFLLVDYRNQWKTFWNWTNTYIGKGHSQGLMVGENVYENLVMTTPMEMNEGSKVS</sequence>
<evidence type="ECO:0000256" key="8">
    <source>
        <dbReference type="ARBA" id="ARBA00047599"/>
    </source>
</evidence>
<dbReference type="PANTHER" id="PTHR43706">
    <property type="entry name" value="NADH DEHYDROGENASE"/>
    <property type="match status" value="1"/>
</dbReference>
<dbReference type="GO" id="GO:0005739">
    <property type="term" value="C:mitochondrion"/>
    <property type="evidence" value="ECO:0007669"/>
    <property type="project" value="UniProtKB-ARBA"/>
</dbReference>
<comment type="catalytic activity">
    <reaction evidence="8">
        <text>a quinone + NADH + H(+) = a quinol + NAD(+)</text>
        <dbReference type="Rhea" id="RHEA:46160"/>
        <dbReference type="ChEBI" id="CHEBI:15378"/>
        <dbReference type="ChEBI" id="CHEBI:24646"/>
        <dbReference type="ChEBI" id="CHEBI:57540"/>
        <dbReference type="ChEBI" id="CHEBI:57945"/>
        <dbReference type="ChEBI" id="CHEBI:132124"/>
        <dbReference type="EC" id="1.6.5.9"/>
    </reaction>
</comment>
<dbReference type="InterPro" id="IPR045024">
    <property type="entry name" value="NDH-2"/>
</dbReference>
<keyword evidence="7" id="KW-0520">NAD</keyword>
<comment type="caution">
    <text evidence="12">The sequence shown here is derived from an EMBL/GenBank/DDBJ whole genome shotgun (WGS) entry which is preliminary data.</text>
</comment>
<name>A0A0F9E3Y6_9ZZZZ</name>
<dbReference type="AlphaFoldDB" id="A0A0F9E3Y6"/>
<dbReference type="EMBL" id="LAZR01026447">
    <property type="protein sequence ID" value="KKL68714.1"/>
    <property type="molecule type" value="Genomic_DNA"/>
</dbReference>
<evidence type="ECO:0000259" key="10">
    <source>
        <dbReference type="Pfam" id="PF07992"/>
    </source>
</evidence>
<dbReference type="PRINTS" id="PR00368">
    <property type="entry name" value="FADPNR"/>
</dbReference>
<dbReference type="Pfam" id="PF22366">
    <property type="entry name" value="NDH2_C"/>
    <property type="match status" value="1"/>
</dbReference>
<evidence type="ECO:0000256" key="7">
    <source>
        <dbReference type="ARBA" id="ARBA00023027"/>
    </source>
</evidence>
<evidence type="ECO:0000256" key="2">
    <source>
        <dbReference type="ARBA" id="ARBA00012637"/>
    </source>
</evidence>
<gene>
    <name evidence="12" type="ORF">LCGC14_2122230</name>
</gene>
<evidence type="ECO:0000256" key="9">
    <source>
        <dbReference type="SAM" id="Phobius"/>
    </source>
</evidence>
<keyword evidence="3" id="KW-0285">Flavoprotein</keyword>
<organism evidence="12">
    <name type="scientific">marine sediment metagenome</name>
    <dbReference type="NCBI Taxonomy" id="412755"/>
    <lineage>
        <taxon>unclassified sequences</taxon>
        <taxon>metagenomes</taxon>
        <taxon>ecological metagenomes</taxon>
    </lineage>
</organism>
<dbReference type="InterPro" id="IPR023753">
    <property type="entry name" value="FAD/NAD-binding_dom"/>
</dbReference>
<evidence type="ECO:0000256" key="1">
    <source>
        <dbReference type="ARBA" id="ARBA00005272"/>
    </source>
</evidence>
<dbReference type="GO" id="GO:0050136">
    <property type="term" value="F:NADH dehydrogenase (quinone) (non-electrogenic) activity"/>
    <property type="evidence" value="ECO:0007669"/>
    <property type="project" value="UniProtKB-EC"/>
</dbReference>
<keyword evidence="6" id="KW-0560">Oxidoreductase</keyword>
<keyword evidence="9" id="KW-0472">Membrane</keyword>
<keyword evidence="9" id="KW-0812">Transmembrane</keyword>
<dbReference type="InterPro" id="IPR036188">
    <property type="entry name" value="FAD/NAD-bd_sf"/>
</dbReference>
<keyword evidence="9" id="KW-1133">Transmembrane helix</keyword>
<dbReference type="InterPro" id="IPR054585">
    <property type="entry name" value="NDH2-like_C"/>
</dbReference>
<evidence type="ECO:0000256" key="3">
    <source>
        <dbReference type="ARBA" id="ARBA00022630"/>
    </source>
</evidence>
<dbReference type="PANTHER" id="PTHR43706:SF47">
    <property type="entry name" value="EXTERNAL NADH-UBIQUINONE OXIDOREDUCTASE 1, MITOCHONDRIAL-RELATED"/>
    <property type="match status" value="1"/>
</dbReference>
<dbReference type="Pfam" id="PF07992">
    <property type="entry name" value="Pyr_redox_2"/>
    <property type="match status" value="1"/>
</dbReference>
<dbReference type="SUPFAM" id="SSF51905">
    <property type="entry name" value="FAD/NAD(P)-binding domain"/>
    <property type="match status" value="2"/>
</dbReference>
<comment type="similarity">
    <text evidence="1">Belongs to the NADH dehydrogenase family.</text>
</comment>
<evidence type="ECO:0000256" key="6">
    <source>
        <dbReference type="ARBA" id="ARBA00023002"/>
    </source>
</evidence>
<accession>A0A0F9E3Y6</accession>
<protein>
    <recommendedName>
        <fullName evidence="2">NADH:ubiquinone reductase (non-electrogenic)</fullName>
        <ecNumber evidence="2">1.6.5.9</ecNumber>
    </recommendedName>
</protein>